<feature type="transmembrane region" description="Helical" evidence="1">
    <location>
        <begin position="369"/>
        <end position="388"/>
    </location>
</feature>
<keyword evidence="3" id="KW-1185">Reference proteome</keyword>
<feature type="transmembrane region" description="Helical" evidence="1">
    <location>
        <begin position="106"/>
        <end position="122"/>
    </location>
</feature>
<keyword evidence="1" id="KW-0812">Transmembrane</keyword>
<feature type="transmembrane region" description="Helical" evidence="1">
    <location>
        <begin position="279"/>
        <end position="301"/>
    </location>
</feature>
<protein>
    <submittedName>
        <fullName evidence="2">Uncharacterized protein</fullName>
    </submittedName>
</protein>
<feature type="transmembrane region" description="Helical" evidence="1">
    <location>
        <begin position="160"/>
        <end position="177"/>
    </location>
</feature>
<feature type="transmembrane region" description="Helical" evidence="1">
    <location>
        <begin position="134"/>
        <end position="154"/>
    </location>
</feature>
<proteinExistence type="predicted"/>
<feature type="transmembrane region" description="Helical" evidence="1">
    <location>
        <begin position="313"/>
        <end position="331"/>
    </location>
</feature>
<gene>
    <name evidence="2" type="ORF">PSI14_12060</name>
</gene>
<evidence type="ECO:0000313" key="3">
    <source>
        <dbReference type="Proteomes" id="UP001220225"/>
    </source>
</evidence>
<evidence type="ECO:0000256" key="1">
    <source>
        <dbReference type="SAM" id="Phobius"/>
    </source>
</evidence>
<accession>A0ABT5LT20</accession>
<dbReference type="EMBL" id="JAQRFN010000014">
    <property type="protein sequence ID" value="MDC9597568.1"/>
    <property type="molecule type" value="Genomic_DNA"/>
</dbReference>
<reference evidence="2 3" key="1">
    <citation type="submission" date="2023-02" db="EMBL/GenBank/DDBJ databases">
        <title>Entomopathogenic bacteria.</title>
        <authorList>
            <person name="Machado R.A."/>
        </authorList>
    </citation>
    <scope>NUCLEOTIDE SEQUENCE [LARGE SCALE GENOMIC DNA]</scope>
    <source>
        <strain evidence="2 3">XENO-2</strain>
    </source>
</reference>
<keyword evidence="1" id="KW-1133">Transmembrane helix</keyword>
<feature type="transmembrane region" description="Helical" evidence="1">
    <location>
        <begin position="70"/>
        <end position="94"/>
    </location>
</feature>
<organism evidence="2 3">
    <name type="scientific">Xenorhabdus anantnagensis</name>
    <dbReference type="NCBI Taxonomy" id="3025875"/>
    <lineage>
        <taxon>Bacteria</taxon>
        <taxon>Pseudomonadati</taxon>
        <taxon>Pseudomonadota</taxon>
        <taxon>Gammaproteobacteria</taxon>
        <taxon>Enterobacterales</taxon>
        <taxon>Morganellaceae</taxon>
        <taxon>Xenorhabdus</taxon>
    </lineage>
</organism>
<dbReference type="RefSeq" id="WP_273576126.1">
    <property type="nucleotide sequence ID" value="NZ_JAQRFN010000014.1"/>
</dbReference>
<name>A0ABT5LT20_9GAMM</name>
<evidence type="ECO:0000313" key="2">
    <source>
        <dbReference type="EMBL" id="MDC9597568.1"/>
    </source>
</evidence>
<feature type="transmembrane region" description="Helical" evidence="1">
    <location>
        <begin position="343"/>
        <end position="363"/>
    </location>
</feature>
<dbReference type="Proteomes" id="UP001220225">
    <property type="component" value="Unassembled WGS sequence"/>
</dbReference>
<sequence length="415" mass="48739">MKGNIKKLFFGKANMNIRYVLTNNQFKNILIQYENINSRIKKNDYSLLDEPDIVRLKDQVVVNRSSEENLLLILFPILISISYIMLVIVFYGFYFSSDIAGFQRSAGIFIISITSLFTLYAYRGSFFALKTLNVLNTLSIIFAITILLIDYFVYYMHQEWYLLTVVFFNFFSNRIIINSKVFSQAMTEILWFRTTNHILRKKIDGIAREDTVEGHEKIIKINFFKKFWQFCVLNKNLNNVLKISYDLNQRVDKNDVSLLTEKRLNKYRNLLNFGVQKKALLITLLSTVLLVTDYVMTTFILLSHLDNKNDLPILFFVIALVLMFSSFSILLTHRGVNFGFKILIIAHYLFIVLFIILVGLKFVAGILDYSNVSLCFIAVSFLLTFFMLNTRYYCNYLKELHCFLAWHKMIRKNSE</sequence>
<keyword evidence="1" id="KW-0472">Membrane</keyword>
<comment type="caution">
    <text evidence="2">The sequence shown here is derived from an EMBL/GenBank/DDBJ whole genome shotgun (WGS) entry which is preliminary data.</text>
</comment>